<accession>A0ACB8EQ47</accession>
<comment type="caution">
    <text evidence="1">The sequence shown here is derived from an EMBL/GenBank/DDBJ whole genome shotgun (WGS) entry which is preliminary data.</text>
</comment>
<proteinExistence type="predicted"/>
<dbReference type="EMBL" id="CM037620">
    <property type="protein sequence ID" value="KAH7994614.1"/>
    <property type="molecule type" value="Genomic_DNA"/>
</dbReference>
<dbReference type="Proteomes" id="UP000827872">
    <property type="component" value="Linkage Group LG07"/>
</dbReference>
<gene>
    <name evidence="1" type="ORF">K3G42_011692</name>
</gene>
<evidence type="ECO:0000313" key="1">
    <source>
        <dbReference type="EMBL" id="KAH7994614.1"/>
    </source>
</evidence>
<evidence type="ECO:0000313" key="2">
    <source>
        <dbReference type="Proteomes" id="UP000827872"/>
    </source>
</evidence>
<protein>
    <submittedName>
        <fullName evidence="1">Uncharacterized protein</fullName>
    </submittedName>
</protein>
<sequence>MFPLSPITERGSHLELFCSLGKKLYPYKNASHIIWTINGNRIPKENYIIVNDSVAGVVIHNFTYGEANVKCYVDFPVEKQLLAHTEVKSGFPPQRPENISCINYGGQNITCSWTFEKDTNIETNYTIIGSKHPDLKDQFLNYTWRSKNSSRLWNFSTKIFYPEFCIQLKLENRLGKAESSCIPQRSEEILKLDPPPVKVKKIPGVKKMLTVSWGGDMEESKCQIRYRNLMQNDLKDTHIVSNISLQNDFNLTNLWSFTEYAVAIRCIVHGSRFWSEWSREQKGITEEEAPSKEVDLWRVLGKCQPNGSRQIHLFWKQLKENESLGIIKGYRIRCFTQSNRSQACAENTTNKLVTVQLTEEAYLISVIAYNAAGDSPEAVLTIPSCSEESQDQPRVVMLNASALNEQMIVEWKTDPDIHSFVIEWYDVLETNASERSWQYVKNASSWIFQKGAFEQYKCYNISVYPVYKDEIKAPSSITTYFEEGRPSHGPAAEVENIDKSEATIKWKEIEKASANGDIINYTIFYRPEGGKELGKTVNASLLQYRLKFLQANVKYTAHIMASTIAGGTNGSAVTFITNQLSVVEIIFINVFAVMVMLCLITFGLLWALKRRMLKRIFWPKIPHPKLPEMIPGNLEKQLKEPQSEENTVIPEIISILKVGDHDKRQLLDFEDCLGQTKVTEEGAVCLHEASGSGGHEAIKPLLQTPTTLGQQLVPAPVSQQPPLQRSEESLSEHCQKSNHSNEEKQDQPNTKEKTEFNPYLRNSVHTREFLVGENLSFSKKTGRKKETVPGAPCRSSDNGQQYVALDAVVL</sequence>
<keyword evidence="2" id="KW-1185">Reference proteome</keyword>
<organism evidence="1 2">
    <name type="scientific">Sphaerodactylus townsendi</name>
    <dbReference type="NCBI Taxonomy" id="933632"/>
    <lineage>
        <taxon>Eukaryota</taxon>
        <taxon>Metazoa</taxon>
        <taxon>Chordata</taxon>
        <taxon>Craniata</taxon>
        <taxon>Vertebrata</taxon>
        <taxon>Euteleostomi</taxon>
        <taxon>Lepidosauria</taxon>
        <taxon>Squamata</taxon>
        <taxon>Bifurcata</taxon>
        <taxon>Gekkota</taxon>
        <taxon>Sphaerodactylidae</taxon>
        <taxon>Sphaerodactylus</taxon>
    </lineage>
</organism>
<name>A0ACB8EQ47_9SAUR</name>
<reference evidence="1" key="1">
    <citation type="submission" date="2021-08" db="EMBL/GenBank/DDBJ databases">
        <title>The first chromosome-level gecko genome reveals the dynamic sex chromosomes of Neotropical dwarf geckos (Sphaerodactylidae: Sphaerodactylus).</title>
        <authorList>
            <person name="Pinto B.J."/>
            <person name="Keating S.E."/>
            <person name="Gamble T."/>
        </authorList>
    </citation>
    <scope>NUCLEOTIDE SEQUENCE</scope>
    <source>
        <strain evidence="1">TG3544</strain>
    </source>
</reference>